<sequence length="350" mass="40718">MSSKNSFFQIKSLLQKYSPEELHSLIPELFSDIGWDAVYSLIRKNKLSCQSKYIAAFTTSLYESSKPPKDNIQFVTWALQFFDKISHNNQNWHGIHLINQVEEITRSEKIEENIIRAYRIDARDAEVVLKIDELIYIMTIEKVTSQKGVQYKKPFFFAYNHNLHEPYAFYSPKFNGCEDLVRYCCKGMGYEDYEEISLFGFDVNSLFDMIEKEISTSKSLMIAKDYEPVTVNEEEEFVDFTLGKEREKYAEELLPGQTKLQTYSVEANTYWNGLSLPDLNGIKIDSSLNFNCPRKGVEDMLKEMIKRGMVHLPAPAYIANLPYTAKNIIELNDNDNENQSNFDNSVDEWE</sequence>
<comment type="caution">
    <text evidence="1">The sequence shown here is derived from an EMBL/GenBank/DDBJ whole genome shotgun (WGS) entry which is preliminary data.</text>
</comment>
<organism evidence="1 2">
    <name type="scientific">Rhynocoris fuscipes</name>
    <dbReference type="NCBI Taxonomy" id="488301"/>
    <lineage>
        <taxon>Eukaryota</taxon>
        <taxon>Metazoa</taxon>
        <taxon>Ecdysozoa</taxon>
        <taxon>Arthropoda</taxon>
        <taxon>Hexapoda</taxon>
        <taxon>Insecta</taxon>
        <taxon>Pterygota</taxon>
        <taxon>Neoptera</taxon>
        <taxon>Paraneoptera</taxon>
        <taxon>Hemiptera</taxon>
        <taxon>Heteroptera</taxon>
        <taxon>Panheteroptera</taxon>
        <taxon>Cimicomorpha</taxon>
        <taxon>Reduviidae</taxon>
        <taxon>Harpactorinae</taxon>
        <taxon>Harpactorini</taxon>
        <taxon>Rhynocoris</taxon>
    </lineage>
</organism>
<name>A0AAW1DFZ2_9HEMI</name>
<accession>A0AAW1DFZ2</accession>
<keyword evidence="2" id="KW-1185">Reference proteome</keyword>
<gene>
    <name evidence="1" type="ORF">O3M35_007272</name>
</gene>
<evidence type="ECO:0000313" key="1">
    <source>
        <dbReference type="EMBL" id="KAK9507414.1"/>
    </source>
</evidence>
<evidence type="ECO:0000313" key="2">
    <source>
        <dbReference type="Proteomes" id="UP001461498"/>
    </source>
</evidence>
<dbReference type="Proteomes" id="UP001461498">
    <property type="component" value="Unassembled WGS sequence"/>
</dbReference>
<proteinExistence type="predicted"/>
<protein>
    <submittedName>
        <fullName evidence="1">Uncharacterized protein</fullName>
    </submittedName>
</protein>
<reference evidence="1 2" key="1">
    <citation type="submission" date="2022-12" db="EMBL/GenBank/DDBJ databases">
        <title>Chromosome-level genome assembly of true bugs.</title>
        <authorList>
            <person name="Ma L."/>
            <person name="Li H."/>
        </authorList>
    </citation>
    <scope>NUCLEOTIDE SEQUENCE [LARGE SCALE GENOMIC DNA]</scope>
    <source>
        <strain evidence="1">Lab_2022b</strain>
    </source>
</reference>
<dbReference type="AlphaFoldDB" id="A0AAW1DFZ2"/>
<dbReference type="EMBL" id="JAPXFL010000004">
    <property type="protein sequence ID" value="KAK9507414.1"/>
    <property type="molecule type" value="Genomic_DNA"/>
</dbReference>